<dbReference type="InterPro" id="IPR050425">
    <property type="entry name" value="NAD(P)_dehydrat-like"/>
</dbReference>
<accession>A0A7I8IUB6</accession>
<dbReference type="InterPro" id="IPR016040">
    <property type="entry name" value="NAD(P)-bd_dom"/>
</dbReference>
<evidence type="ECO:0000256" key="1">
    <source>
        <dbReference type="ARBA" id="ARBA00023002"/>
    </source>
</evidence>
<evidence type="ECO:0000313" key="3">
    <source>
        <dbReference type="EMBL" id="CAA2621951.1"/>
    </source>
</evidence>
<dbReference type="AlphaFoldDB" id="A0A7I8IUB6"/>
<dbReference type="SUPFAM" id="SSF51735">
    <property type="entry name" value="NAD(P)-binding Rossmann-fold domains"/>
    <property type="match status" value="1"/>
</dbReference>
<dbReference type="Gene3D" id="3.40.50.720">
    <property type="entry name" value="NAD(P)-binding Rossmann-like Domain"/>
    <property type="match status" value="1"/>
</dbReference>
<feature type="domain" description="NAD(P)-binding" evidence="2">
    <location>
        <begin position="25"/>
        <end position="113"/>
    </location>
</feature>
<evidence type="ECO:0000259" key="2">
    <source>
        <dbReference type="Pfam" id="PF13460"/>
    </source>
</evidence>
<gene>
    <name evidence="3" type="ORF">SI7747_06008019</name>
</gene>
<dbReference type="EMBL" id="CACRZD030000006">
    <property type="protein sequence ID" value="CAA6661624.1"/>
    <property type="molecule type" value="Genomic_DNA"/>
</dbReference>
<dbReference type="EMBL" id="LR743593">
    <property type="protein sequence ID" value="CAA2621951.1"/>
    <property type="molecule type" value="Genomic_DNA"/>
</dbReference>
<name>A0A7I8IUB6_SPIIN</name>
<dbReference type="PANTHER" id="PTHR10366:SF831">
    <property type="entry name" value="NAD-DEPENDENT EPIMERASE_DEHYDRATASE DOMAIN-CONTAINING PROTEIN"/>
    <property type="match status" value="1"/>
</dbReference>
<dbReference type="GO" id="GO:0016616">
    <property type="term" value="F:oxidoreductase activity, acting on the CH-OH group of donors, NAD or NADP as acceptor"/>
    <property type="evidence" value="ECO:0007669"/>
    <property type="project" value="TreeGrafter"/>
</dbReference>
<keyword evidence="4" id="KW-1185">Reference proteome</keyword>
<proteinExistence type="predicted"/>
<protein>
    <recommendedName>
        <fullName evidence="2">NAD(P)-binding domain-containing protein</fullName>
    </recommendedName>
</protein>
<dbReference type="Proteomes" id="UP001189122">
    <property type="component" value="Unassembled WGS sequence"/>
</dbReference>
<dbReference type="PANTHER" id="PTHR10366">
    <property type="entry name" value="NAD DEPENDENT EPIMERASE/DEHYDRATASE"/>
    <property type="match status" value="1"/>
</dbReference>
<evidence type="ECO:0000313" key="4">
    <source>
        <dbReference type="Proteomes" id="UP001189122"/>
    </source>
</evidence>
<dbReference type="Pfam" id="PF13460">
    <property type="entry name" value="NAD_binding_10"/>
    <property type="match status" value="1"/>
</dbReference>
<keyword evidence="1" id="KW-0560">Oxidoreductase</keyword>
<dbReference type="InterPro" id="IPR036291">
    <property type="entry name" value="NAD(P)-bd_dom_sf"/>
</dbReference>
<organism evidence="3">
    <name type="scientific">Spirodela intermedia</name>
    <name type="common">Intermediate duckweed</name>
    <dbReference type="NCBI Taxonomy" id="51605"/>
    <lineage>
        <taxon>Eukaryota</taxon>
        <taxon>Viridiplantae</taxon>
        <taxon>Streptophyta</taxon>
        <taxon>Embryophyta</taxon>
        <taxon>Tracheophyta</taxon>
        <taxon>Spermatophyta</taxon>
        <taxon>Magnoliopsida</taxon>
        <taxon>Liliopsida</taxon>
        <taxon>Araceae</taxon>
        <taxon>Lemnoideae</taxon>
        <taxon>Spirodela</taxon>
    </lineage>
</organism>
<sequence length="164" mass="18456">MIFTYLGLHFPEIRLLISDDPKNVHLKRLENAQNLKLFKADLLDDESLSAAMTGCEGVFHAACPVPLGNAFDSEARLLADMIHPAVDGTLNVLKACSEAKVKRVVLVSSVATVVLNPNWPFDKIMDENCWSDKELCRKTEVTHRAPTWFIEFGEWVAYLPSYHL</sequence>
<reference evidence="3 4" key="1">
    <citation type="submission" date="2019-12" db="EMBL/GenBank/DDBJ databases">
        <authorList>
            <person name="Scholz U."/>
            <person name="Mascher M."/>
            <person name="Fiebig A."/>
        </authorList>
    </citation>
    <scope>NUCLEOTIDE SEQUENCE</scope>
</reference>